<gene>
    <name evidence="3" type="ORF">EIY72_13320</name>
</gene>
<keyword evidence="4" id="KW-1185">Reference proteome</keyword>
<dbReference type="InterPro" id="IPR018637">
    <property type="entry name" value="DUF2059"/>
</dbReference>
<evidence type="ECO:0000313" key="3">
    <source>
        <dbReference type="EMBL" id="TDB62866.1"/>
    </source>
</evidence>
<dbReference type="STRING" id="95300.SAMN05216558_0698"/>
<dbReference type="Pfam" id="PF09832">
    <property type="entry name" value="DUF2059"/>
    <property type="match status" value="1"/>
</dbReference>
<sequence length="174" mass="18931">MTRLRAICTAVALVCASGQVLADTASHNASAEAFLTMAHADKLGTPVYMQVQQMFAQRFEQTKAPESKKAVLETYQAKANAALDQAIGWNKLKPDMVKLYTSNFSESELKDLVAFYQSPLGKKVLEKMPQLTQQSAQMTQAKLESAVPVVNKLLADMTAELTPKDAAAPAKKKP</sequence>
<accession>A0A1H2MGI7</accession>
<feature type="domain" description="DUF2059" evidence="2">
    <location>
        <begin position="91"/>
        <end position="148"/>
    </location>
</feature>
<organism evidence="3 4">
    <name type="scientific">Pseudomonas vancouverensis</name>
    <dbReference type="NCBI Taxonomy" id="95300"/>
    <lineage>
        <taxon>Bacteria</taxon>
        <taxon>Pseudomonadati</taxon>
        <taxon>Pseudomonadota</taxon>
        <taxon>Gammaproteobacteria</taxon>
        <taxon>Pseudomonadales</taxon>
        <taxon>Pseudomonadaceae</taxon>
        <taxon>Pseudomonas</taxon>
    </lineage>
</organism>
<dbReference type="AlphaFoldDB" id="A0A1H2MGI7"/>
<evidence type="ECO:0000313" key="4">
    <source>
        <dbReference type="Proteomes" id="UP000295254"/>
    </source>
</evidence>
<keyword evidence="1" id="KW-0732">Signal</keyword>
<evidence type="ECO:0000259" key="2">
    <source>
        <dbReference type="Pfam" id="PF09832"/>
    </source>
</evidence>
<feature type="signal peptide" evidence="1">
    <location>
        <begin position="1"/>
        <end position="22"/>
    </location>
</feature>
<comment type="caution">
    <text evidence="3">The sequence shown here is derived from an EMBL/GenBank/DDBJ whole genome shotgun (WGS) entry which is preliminary data.</text>
</comment>
<dbReference type="Proteomes" id="UP000295254">
    <property type="component" value="Unassembled WGS sequence"/>
</dbReference>
<evidence type="ECO:0000256" key="1">
    <source>
        <dbReference type="SAM" id="SignalP"/>
    </source>
</evidence>
<protein>
    <submittedName>
        <fullName evidence="3">DUF2059 domain-containing protein</fullName>
    </submittedName>
</protein>
<name>A0A1H2MGI7_PSEVA</name>
<feature type="chain" id="PRO_5044371809" evidence="1">
    <location>
        <begin position="23"/>
        <end position="174"/>
    </location>
</feature>
<dbReference type="OrthoDB" id="490569at2"/>
<dbReference type="RefSeq" id="WP_093216221.1">
    <property type="nucleotide sequence ID" value="NZ_JBNNWH010000002.1"/>
</dbReference>
<proteinExistence type="predicted"/>
<dbReference type="EMBL" id="RRZK01000017">
    <property type="protein sequence ID" value="TDB62866.1"/>
    <property type="molecule type" value="Genomic_DNA"/>
</dbReference>
<reference evidence="4" key="1">
    <citation type="journal article" date="2019" name="bioRxiv">
        <title>Bacterially produced spermidine induces plant systemic susceptibility to pathogens.</title>
        <authorList>
            <person name="Melnyk R.A."/>
            <person name="Beskrovnaya P.A."/>
            <person name="Liu Z."/>
            <person name="Song Y."/>
            <person name="Haney C.H."/>
        </authorList>
    </citation>
    <scope>NUCLEOTIDE SEQUENCE [LARGE SCALE GENOMIC DNA]</scope>
    <source>
        <strain evidence="4">Dha-51</strain>
    </source>
</reference>